<protein>
    <submittedName>
        <fullName evidence="1">Serine protease</fullName>
    </submittedName>
</protein>
<dbReference type="Proteomes" id="UP001235744">
    <property type="component" value="Chromosome"/>
</dbReference>
<dbReference type="InterPro" id="IPR027417">
    <property type="entry name" value="P-loop_NTPase"/>
</dbReference>
<dbReference type="SUPFAM" id="SSF50494">
    <property type="entry name" value="Trypsin-like serine proteases"/>
    <property type="match status" value="1"/>
</dbReference>
<dbReference type="InterPro" id="IPR009003">
    <property type="entry name" value="Peptidase_S1_PA"/>
</dbReference>
<gene>
    <name evidence="1" type="ORF">P8A19_00155</name>
</gene>
<evidence type="ECO:0000313" key="1">
    <source>
        <dbReference type="EMBL" id="WLQ53971.1"/>
    </source>
</evidence>
<keyword evidence="2" id="KW-1185">Reference proteome</keyword>
<dbReference type="Pfam" id="PF13365">
    <property type="entry name" value="Trypsin_2"/>
    <property type="match status" value="1"/>
</dbReference>
<evidence type="ECO:0000313" key="2">
    <source>
        <dbReference type="Proteomes" id="UP001235744"/>
    </source>
</evidence>
<dbReference type="SUPFAM" id="SSF52540">
    <property type="entry name" value="P-loop containing nucleoside triphosphate hydrolases"/>
    <property type="match status" value="1"/>
</dbReference>
<organism evidence="1 2">
    <name type="scientific">Streptomyces poriferorum</name>
    <dbReference type="NCBI Taxonomy" id="2798799"/>
    <lineage>
        <taxon>Bacteria</taxon>
        <taxon>Bacillati</taxon>
        <taxon>Actinomycetota</taxon>
        <taxon>Actinomycetes</taxon>
        <taxon>Kitasatosporales</taxon>
        <taxon>Streptomycetaceae</taxon>
        <taxon>Streptomyces</taxon>
    </lineage>
</organism>
<dbReference type="GO" id="GO:0008233">
    <property type="term" value="F:peptidase activity"/>
    <property type="evidence" value="ECO:0007669"/>
    <property type="project" value="UniProtKB-KW"/>
</dbReference>
<reference evidence="1 2" key="1">
    <citation type="submission" date="2023-03" db="EMBL/GenBank/DDBJ databases">
        <title>Isolation and description of six Streptomyces strains from soil environments, able to metabolize different microbial glucans.</title>
        <authorList>
            <person name="Widen T."/>
            <person name="Larsbrink J."/>
        </authorList>
    </citation>
    <scope>NUCLEOTIDE SEQUENCE [LARGE SCALE GENOMIC DNA]</scope>
    <source>
        <strain evidence="1 2">Alt2</strain>
    </source>
</reference>
<dbReference type="Gene3D" id="2.40.10.10">
    <property type="entry name" value="Trypsin-like serine proteases"/>
    <property type="match status" value="1"/>
</dbReference>
<dbReference type="GO" id="GO:0006508">
    <property type="term" value="P:proteolysis"/>
    <property type="evidence" value="ECO:0007669"/>
    <property type="project" value="UniProtKB-KW"/>
</dbReference>
<sequence>MKKKRVVEVWAQRGEDDWGCGSGYLVSSRLVLTAAHVIVDGKLDGTRTFDELATSDDVRLGAWGFSDLFTGKVIWRGEGPDLDVALVEITDDAWAPTALPPVRWGRTTCQETKVACKATGFPQVLRLPDARREREQLSGSINPGTGEKERQYHVSVDNAPTRHSQGDRPWAGMSGAALFSGDLLIGVVVVDHAGFDGNRLTAVRMNEAFSDVDFLGLVSRYAGLQCLPGELLPSQPALESVELSGLFTRSPVALRPPRSPAALLTAQVSAVRWFRQREEYVTDLIDWLASPEPLEARLVVGPGGHGKTRLAQELVQRAGASGWITGMVDAKTADRMPAECLRGLSSCEVPILLVVDYAETRPEVVSQLLESLDIDEGPTVRLLLIARSPGQWWEKLWGTTWQLQEATALDAVTAVGPLSADISQRKEAFDEAVKDLLPALGRLHGLAPKAWTASDWVAAGEQVITPDLSLGRYGSIMQVQLAALVALLRQLPKDTAATISAPPMSASLEDYLLLRERDYWQRSATESGLDLTVDTLANAVTVATLLGAADHDEALAVLGRVRGLHDQSEDRLMAVNRWLDTLYPAPSGAGRWGALEPDRLGEYFICSQLSDQPTLLDEPLAAATPAQLHQAFHVLARAGIDSPAAQDLLKVQIVGQLGRTGLIALAVATETEEPAFLVEALEQAIQEAGDPDALAEFAQGFPAEAPALAMLAEQITRLETAVYQRLETSGQADYLPQLARATRRHAELLVGLGLETKAVAVQSEAVRMFKELAQRQREEGEER</sequence>
<dbReference type="RefSeq" id="WP_306072472.1">
    <property type="nucleotide sequence ID" value="NZ_CP120988.1"/>
</dbReference>
<proteinExistence type="predicted"/>
<dbReference type="InterPro" id="IPR043504">
    <property type="entry name" value="Peptidase_S1_PA_chymotrypsin"/>
</dbReference>
<name>A0ABY9IJN0_9ACTN</name>
<dbReference type="EMBL" id="CP120988">
    <property type="protein sequence ID" value="WLQ53971.1"/>
    <property type="molecule type" value="Genomic_DNA"/>
</dbReference>
<accession>A0ABY9IJN0</accession>
<keyword evidence="1" id="KW-0378">Hydrolase</keyword>
<keyword evidence="1" id="KW-0645">Protease</keyword>